<gene>
    <name evidence="2" type="ORF">C2857_005423</name>
</gene>
<evidence type="ECO:0000256" key="1">
    <source>
        <dbReference type="SAM" id="MobiDB-lite"/>
    </source>
</evidence>
<feature type="compositionally biased region" description="Polar residues" evidence="1">
    <location>
        <begin position="81"/>
        <end position="92"/>
    </location>
</feature>
<name>A0A7S9PVW9_EPIFF</name>
<reference evidence="2 3" key="1">
    <citation type="journal article" date="2018" name="PLoS Genet.">
        <title>Repeat elements organise 3D genome structure and mediate transcription in the filamentous fungus Epichloe festucae.</title>
        <authorList>
            <person name="Winter D.J."/>
            <person name="Ganley A.R.D."/>
            <person name="Young C.A."/>
            <person name="Liachko I."/>
            <person name="Schardl C.L."/>
            <person name="Dupont P.Y."/>
            <person name="Berry D."/>
            <person name="Ram A."/>
            <person name="Scott B."/>
            <person name="Cox M.P."/>
        </authorList>
    </citation>
    <scope>NUCLEOTIDE SEQUENCE [LARGE SCALE GENOMIC DNA]</scope>
    <source>
        <strain evidence="2 3">Fl1</strain>
    </source>
</reference>
<dbReference type="Proteomes" id="UP000594364">
    <property type="component" value="Chromosome 3"/>
</dbReference>
<accession>A0A7S9PVW9</accession>
<organism evidence="2 3">
    <name type="scientific">Epichloe festucae (strain Fl1)</name>
    <dbReference type="NCBI Taxonomy" id="877507"/>
    <lineage>
        <taxon>Eukaryota</taxon>
        <taxon>Fungi</taxon>
        <taxon>Dikarya</taxon>
        <taxon>Ascomycota</taxon>
        <taxon>Pezizomycotina</taxon>
        <taxon>Sordariomycetes</taxon>
        <taxon>Hypocreomycetidae</taxon>
        <taxon>Hypocreales</taxon>
        <taxon>Clavicipitaceae</taxon>
        <taxon>Epichloe</taxon>
    </lineage>
</organism>
<protein>
    <submittedName>
        <fullName evidence="2">Uncharacterized protein</fullName>
    </submittedName>
</protein>
<keyword evidence="3" id="KW-1185">Reference proteome</keyword>
<proteinExistence type="predicted"/>
<dbReference type="EMBL" id="CP031387">
    <property type="protein sequence ID" value="QPH01224.1"/>
    <property type="molecule type" value="Genomic_DNA"/>
</dbReference>
<dbReference type="AlphaFoldDB" id="A0A7S9PVW9"/>
<sequence length="268" mass="29805">MPANWSGSSGLAGHGVLRSHELNHGGLRMPRASVLFFTRNRKNMPTSFAADLVGSAFPRDARFGPLVNLLPLRTDRHCPSCSSIPRSASPTKSRPRLANLPCGVPKSRTTPVESVQSVPSLPPEDGFHIRPNEARGIFNGNNGGWSRWDLYLCCYSSAVINTESKGDMHTIVVEQYSAFSEQSRLAGICRVQEMASSRHLPDSHFLFLFFLFFFSRKEKRTNAVFGNIPWKRSSLLTPSLESTTGSFIEHGAAERPVNDWKFPLRIDT</sequence>
<feature type="compositionally biased region" description="Polar residues" evidence="1">
    <location>
        <begin position="107"/>
        <end position="119"/>
    </location>
</feature>
<evidence type="ECO:0000313" key="3">
    <source>
        <dbReference type="Proteomes" id="UP000594364"/>
    </source>
</evidence>
<feature type="region of interest" description="Disordered" evidence="1">
    <location>
        <begin position="81"/>
        <end position="126"/>
    </location>
</feature>
<evidence type="ECO:0000313" key="2">
    <source>
        <dbReference type="EMBL" id="QPH01224.1"/>
    </source>
</evidence>